<keyword evidence="8 10" id="KW-0249">Electron transport</keyword>
<evidence type="ECO:0000256" key="2">
    <source>
        <dbReference type="ARBA" id="ARBA00002792"/>
    </source>
</evidence>
<dbReference type="Pfam" id="PF00301">
    <property type="entry name" value="Rubredoxin"/>
    <property type="match status" value="1"/>
</dbReference>
<dbReference type="Proteomes" id="UP000284656">
    <property type="component" value="Unassembled WGS sequence"/>
</dbReference>
<dbReference type="GO" id="GO:0043448">
    <property type="term" value="P:alkane catabolic process"/>
    <property type="evidence" value="ECO:0007669"/>
    <property type="project" value="UniProtKB-UniPathway"/>
</dbReference>
<evidence type="ECO:0000259" key="11">
    <source>
        <dbReference type="PROSITE" id="PS50903"/>
    </source>
</evidence>
<evidence type="ECO:0000256" key="9">
    <source>
        <dbReference type="ARBA" id="ARBA00023004"/>
    </source>
</evidence>
<dbReference type="PRINTS" id="PR00163">
    <property type="entry name" value="RUBREDOXIN"/>
</dbReference>
<evidence type="ECO:0000256" key="10">
    <source>
        <dbReference type="RuleBase" id="RU003820"/>
    </source>
</evidence>
<dbReference type="RefSeq" id="WP_123718753.1">
    <property type="nucleotide sequence ID" value="NZ_MOAY01000081.1"/>
</dbReference>
<dbReference type="UniPathway" id="UPA00191"/>
<reference evidence="12 13" key="1">
    <citation type="submission" date="2016-10" db="EMBL/GenBank/DDBJ databases">
        <title>Comparative genome analysis of multiple Pseudomonas spp. focuses on biocontrol and plant growth promoting traits.</title>
        <authorList>
            <person name="Tao X.-Y."/>
            <person name="Taylor C.G."/>
        </authorList>
    </citation>
    <scope>NUCLEOTIDE SEQUENCE [LARGE SCALE GENOMIC DNA]</scope>
    <source>
        <strain evidence="12 13">29G9</strain>
    </source>
</reference>
<dbReference type="InterPro" id="IPR024934">
    <property type="entry name" value="Rubredoxin-like_dom"/>
</dbReference>
<evidence type="ECO:0000256" key="4">
    <source>
        <dbReference type="ARBA" id="ARBA00004933"/>
    </source>
</evidence>
<dbReference type="FunFam" id="2.20.28.10:FF:000001">
    <property type="entry name" value="Rubredoxin"/>
    <property type="match status" value="1"/>
</dbReference>
<organism evidence="12 13">
    <name type="scientific">Pseudomonas poae</name>
    <dbReference type="NCBI Taxonomy" id="200451"/>
    <lineage>
        <taxon>Bacteria</taxon>
        <taxon>Pseudomonadati</taxon>
        <taxon>Pseudomonadota</taxon>
        <taxon>Gammaproteobacteria</taxon>
        <taxon>Pseudomonadales</taxon>
        <taxon>Pseudomonadaceae</taxon>
        <taxon>Pseudomonas</taxon>
    </lineage>
</organism>
<evidence type="ECO:0000256" key="7">
    <source>
        <dbReference type="ARBA" id="ARBA00022723"/>
    </source>
</evidence>
<dbReference type="AlphaFoldDB" id="A0A423ESS3"/>
<evidence type="ECO:0000256" key="5">
    <source>
        <dbReference type="ARBA" id="ARBA00005337"/>
    </source>
</evidence>
<feature type="domain" description="Rubredoxin-like" evidence="11">
    <location>
        <begin position="1"/>
        <end position="52"/>
    </location>
</feature>
<dbReference type="PANTHER" id="PTHR47627">
    <property type="entry name" value="RUBREDOXIN"/>
    <property type="match status" value="1"/>
</dbReference>
<dbReference type="SUPFAM" id="SSF57802">
    <property type="entry name" value="Rubredoxin-like"/>
    <property type="match status" value="1"/>
</dbReference>
<dbReference type="PROSITE" id="PS50903">
    <property type="entry name" value="RUBREDOXIN_LIKE"/>
    <property type="match status" value="1"/>
</dbReference>
<evidence type="ECO:0000256" key="6">
    <source>
        <dbReference type="ARBA" id="ARBA00022448"/>
    </source>
</evidence>
<keyword evidence="9 10" id="KW-0408">Iron</keyword>
<keyword evidence="7 10" id="KW-0479">Metal-binding</keyword>
<dbReference type="GO" id="GO:0005506">
    <property type="term" value="F:iron ion binding"/>
    <property type="evidence" value="ECO:0007669"/>
    <property type="project" value="UniProtKB-UniRule"/>
</dbReference>
<sequence length="54" mass="6259">MQRWQCFFCGVLYNEALGWPEEGIPAGTRWADIDEDWMCPECGAAKNDFQMIEV</sequence>
<gene>
    <name evidence="12" type="ORF">BK648_24745</name>
</gene>
<keyword evidence="6" id="KW-0813">Transport</keyword>
<comment type="caution">
    <text evidence="12">The sequence shown here is derived from an EMBL/GenBank/DDBJ whole genome shotgun (WGS) entry which is preliminary data.</text>
</comment>
<dbReference type="Gene3D" id="2.20.28.10">
    <property type="match status" value="1"/>
</dbReference>
<dbReference type="GO" id="GO:0009055">
    <property type="term" value="F:electron transfer activity"/>
    <property type="evidence" value="ECO:0007669"/>
    <property type="project" value="TreeGrafter"/>
</dbReference>
<proteinExistence type="inferred from homology"/>
<evidence type="ECO:0000313" key="13">
    <source>
        <dbReference type="Proteomes" id="UP000284656"/>
    </source>
</evidence>
<comment type="function">
    <text evidence="2">Involved in the hydrocarbon hydroxylating system, which transfers electrons from NADH to rubredoxin reductase and then through rubredoxin to alkane 1 monooxygenase.</text>
</comment>
<dbReference type="InterPro" id="IPR024935">
    <property type="entry name" value="Rubredoxin_dom"/>
</dbReference>
<evidence type="ECO:0000256" key="8">
    <source>
        <dbReference type="ARBA" id="ARBA00022982"/>
    </source>
</evidence>
<evidence type="ECO:0000313" key="12">
    <source>
        <dbReference type="EMBL" id="ROM34374.1"/>
    </source>
</evidence>
<comment type="similarity">
    <text evidence="5 10">Belongs to the rubredoxin family.</text>
</comment>
<comment type="subcellular location">
    <subcellularLocation>
        <location evidence="3">Cytoplasm</location>
    </subcellularLocation>
</comment>
<dbReference type="EMBL" id="MOAY01000081">
    <property type="protein sequence ID" value="ROM34374.1"/>
    <property type="molecule type" value="Genomic_DNA"/>
</dbReference>
<dbReference type="PROSITE" id="PS00202">
    <property type="entry name" value="RUBREDOXIN"/>
    <property type="match status" value="1"/>
</dbReference>
<protein>
    <recommendedName>
        <fullName evidence="10">Rubredoxin</fullName>
    </recommendedName>
</protein>
<accession>A0A423ESS3</accession>
<evidence type="ECO:0000256" key="3">
    <source>
        <dbReference type="ARBA" id="ARBA00004496"/>
    </source>
</evidence>
<evidence type="ECO:0000256" key="1">
    <source>
        <dbReference type="ARBA" id="ARBA00001965"/>
    </source>
</evidence>
<dbReference type="InterPro" id="IPR018527">
    <property type="entry name" value="Rubredoxin_Fe_BS"/>
</dbReference>
<name>A0A423ESS3_9PSED</name>
<dbReference type="CDD" id="cd00730">
    <property type="entry name" value="rubredoxin"/>
    <property type="match status" value="1"/>
</dbReference>
<dbReference type="PANTHER" id="PTHR47627:SF1">
    <property type="entry name" value="RUBREDOXIN-1-RELATED"/>
    <property type="match status" value="1"/>
</dbReference>
<comment type="pathway">
    <text evidence="4">Hydrocarbon metabolism; alkane degradation.</text>
</comment>
<dbReference type="GO" id="GO:0005737">
    <property type="term" value="C:cytoplasm"/>
    <property type="evidence" value="ECO:0007669"/>
    <property type="project" value="UniProtKB-SubCell"/>
</dbReference>
<dbReference type="InterPro" id="IPR050526">
    <property type="entry name" value="Rubredoxin_ET"/>
</dbReference>
<comment type="cofactor">
    <cofactor evidence="1 10">
        <name>Fe(3+)</name>
        <dbReference type="ChEBI" id="CHEBI:29034"/>
    </cofactor>
</comment>